<feature type="domain" description="N-acetyltransferase" evidence="1">
    <location>
        <begin position="1"/>
        <end position="152"/>
    </location>
</feature>
<dbReference type="Gene3D" id="3.40.630.30">
    <property type="match status" value="1"/>
</dbReference>
<dbReference type="InterPro" id="IPR016181">
    <property type="entry name" value="Acyl_CoA_acyltransferase"/>
</dbReference>
<dbReference type="PROSITE" id="PS51186">
    <property type="entry name" value="GNAT"/>
    <property type="match status" value="1"/>
</dbReference>
<sequence>MEIRPERSGDVEAIREIARVAFRDHPHSRQTEAAIIDGLRRANALSVSLVAVRDGTVVGHVAFSPVTIDGEGNGWYGLGPVCVLPELQRQGIGQALIREGLACLRRMNARGCVLVGDPDYYGRFGFISDPALRCGDVPAEYLQRLVLGRTVPRGEVRFHPAFDAA</sequence>
<dbReference type="KEGG" id="kmn:HW532_00570"/>
<dbReference type="Proteomes" id="UP000593594">
    <property type="component" value="Chromosome"/>
</dbReference>
<keyword evidence="3" id="KW-1185">Reference proteome</keyword>
<protein>
    <submittedName>
        <fullName evidence="2">N-acetyltransferase</fullName>
    </submittedName>
</protein>
<evidence type="ECO:0000313" key="3">
    <source>
        <dbReference type="Proteomes" id="UP000593594"/>
    </source>
</evidence>
<dbReference type="InterPro" id="IPR050276">
    <property type="entry name" value="MshD_Acetyltransferase"/>
</dbReference>
<organism evidence="2 3">
    <name type="scientific">Kaustia mangrovi</name>
    <dbReference type="NCBI Taxonomy" id="2593653"/>
    <lineage>
        <taxon>Bacteria</taxon>
        <taxon>Pseudomonadati</taxon>
        <taxon>Pseudomonadota</taxon>
        <taxon>Alphaproteobacteria</taxon>
        <taxon>Hyphomicrobiales</taxon>
        <taxon>Parvibaculaceae</taxon>
        <taxon>Kaustia</taxon>
    </lineage>
</organism>
<accession>A0A7S8C114</accession>
<reference evidence="2 3" key="1">
    <citation type="submission" date="2020-06" db="EMBL/GenBank/DDBJ databases">
        <title>Genome sequence of 2 isolates from Red Sea Mangroves.</title>
        <authorList>
            <person name="Sefrji F."/>
            <person name="Michoud G."/>
            <person name="Merlino G."/>
            <person name="Daffonchio D."/>
        </authorList>
    </citation>
    <scope>NUCLEOTIDE SEQUENCE [LARGE SCALE GENOMIC DNA]</scope>
    <source>
        <strain evidence="2 3">R1DC25</strain>
    </source>
</reference>
<dbReference type="PANTHER" id="PTHR43617:SF2">
    <property type="entry name" value="UPF0039 PROTEIN SLL0451"/>
    <property type="match status" value="1"/>
</dbReference>
<dbReference type="Pfam" id="PF00583">
    <property type="entry name" value="Acetyltransf_1"/>
    <property type="match status" value="1"/>
</dbReference>
<dbReference type="GO" id="GO:0016747">
    <property type="term" value="F:acyltransferase activity, transferring groups other than amino-acyl groups"/>
    <property type="evidence" value="ECO:0007669"/>
    <property type="project" value="InterPro"/>
</dbReference>
<dbReference type="PANTHER" id="PTHR43617">
    <property type="entry name" value="L-AMINO ACID N-ACETYLTRANSFERASE"/>
    <property type="match status" value="1"/>
</dbReference>
<dbReference type="CDD" id="cd04301">
    <property type="entry name" value="NAT_SF"/>
    <property type="match status" value="1"/>
</dbReference>
<gene>
    <name evidence="2" type="ORF">HW532_00570</name>
</gene>
<name>A0A7S8C114_9HYPH</name>
<keyword evidence="2" id="KW-0808">Transferase</keyword>
<dbReference type="InterPro" id="IPR000182">
    <property type="entry name" value="GNAT_dom"/>
</dbReference>
<dbReference type="AlphaFoldDB" id="A0A7S8C114"/>
<evidence type="ECO:0000313" key="2">
    <source>
        <dbReference type="EMBL" id="QPC41366.1"/>
    </source>
</evidence>
<evidence type="ECO:0000259" key="1">
    <source>
        <dbReference type="PROSITE" id="PS51186"/>
    </source>
</evidence>
<dbReference type="EMBL" id="CP058214">
    <property type="protein sequence ID" value="QPC41366.1"/>
    <property type="molecule type" value="Genomic_DNA"/>
</dbReference>
<dbReference type="RefSeq" id="WP_213162583.1">
    <property type="nucleotide sequence ID" value="NZ_CP058214.1"/>
</dbReference>
<proteinExistence type="predicted"/>
<dbReference type="SUPFAM" id="SSF55729">
    <property type="entry name" value="Acyl-CoA N-acyltransferases (Nat)"/>
    <property type="match status" value="1"/>
</dbReference>